<evidence type="ECO:0000313" key="3">
    <source>
        <dbReference type="RefSeq" id="XP_022344906.1"/>
    </source>
</evidence>
<name>A0A8B8EY43_CRAVI</name>
<dbReference type="GeneID" id="111137646"/>
<feature type="region of interest" description="Disordered" evidence="1">
    <location>
        <begin position="164"/>
        <end position="218"/>
    </location>
</feature>
<organism evidence="2 3">
    <name type="scientific">Crassostrea virginica</name>
    <name type="common">Eastern oyster</name>
    <dbReference type="NCBI Taxonomy" id="6565"/>
    <lineage>
        <taxon>Eukaryota</taxon>
        <taxon>Metazoa</taxon>
        <taxon>Spiralia</taxon>
        <taxon>Lophotrochozoa</taxon>
        <taxon>Mollusca</taxon>
        <taxon>Bivalvia</taxon>
        <taxon>Autobranchia</taxon>
        <taxon>Pteriomorphia</taxon>
        <taxon>Ostreida</taxon>
        <taxon>Ostreoidea</taxon>
        <taxon>Ostreidae</taxon>
        <taxon>Crassostrea</taxon>
    </lineage>
</organism>
<protein>
    <submittedName>
        <fullName evidence="3">Uncharacterized protein LOC111137646</fullName>
    </submittedName>
</protein>
<dbReference type="OrthoDB" id="10638159at2759"/>
<reference evidence="3" key="1">
    <citation type="submission" date="2025-08" db="UniProtKB">
        <authorList>
            <consortium name="RefSeq"/>
        </authorList>
    </citation>
    <scope>IDENTIFICATION</scope>
    <source>
        <tissue evidence="3">Whole sample</tissue>
    </source>
</reference>
<feature type="compositionally biased region" description="Acidic residues" evidence="1">
    <location>
        <begin position="189"/>
        <end position="205"/>
    </location>
</feature>
<dbReference type="RefSeq" id="XP_022344906.1">
    <property type="nucleotide sequence ID" value="XM_022489198.1"/>
</dbReference>
<gene>
    <name evidence="3" type="primary">LOC111137646</name>
</gene>
<proteinExistence type="predicted"/>
<accession>A0A8B8EY43</accession>
<dbReference type="AlphaFoldDB" id="A0A8B8EY43"/>
<sequence length="357" mass="39975">MYSYILVAVSLPTCSTSCTFSYCSSDRLSTLVGPVSHLRDLETVISGAARYTSAYITGNCSTDMKLLLGPLLLPVIYLLRAFGKEIPDDDILKSTNDRSKSLDSLLETSQQIELGPIDGVIRSILSLNPTYLKEEVDDIKELTQPEHPGTKDAGDDVMGTTENSTVLDDGDEGSGMFDNEEYYYHSDGDDYADDDNNSTDDIDDNNENKTLDESGNNVLDADNMKENLFSDIDILPLDYDLEDPWKLQNSISNYSILLDTLLGFFQKETKGVLSESRSVSTDTKGQDKAVTSKAGKVRAKRSLYPRHTGYEYIWSWHYPFKIFVPYRKSFDTIASGIIGKRSQFDYSEDDLRPIDMN</sequence>
<evidence type="ECO:0000256" key="1">
    <source>
        <dbReference type="SAM" id="MobiDB-lite"/>
    </source>
</evidence>
<keyword evidence="2" id="KW-1185">Reference proteome</keyword>
<dbReference type="KEGG" id="cvn:111137646"/>
<dbReference type="Proteomes" id="UP000694844">
    <property type="component" value="Chromosome 5"/>
</dbReference>
<evidence type="ECO:0000313" key="2">
    <source>
        <dbReference type="Proteomes" id="UP000694844"/>
    </source>
</evidence>